<keyword evidence="2" id="KW-1185">Reference proteome</keyword>
<gene>
    <name evidence="1" type="ORF">NEOLI_004358</name>
</gene>
<organism evidence="1 2">
    <name type="scientific">Neolecta irregularis (strain DAH-3)</name>
    <dbReference type="NCBI Taxonomy" id="1198029"/>
    <lineage>
        <taxon>Eukaryota</taxon>
        <taxon>Fungi</taxon>
        <taxon>Dikarya</taxon>
        <taxon>Ascomycota</taxon>
        <taxon>Taphrinomycotina</taxon>
        <taxon>Neolectales</taxon>
        <taxon>Neolectaceae</taxon>
        <taxon>Neolecta</taxon>
    </lineage>
</organism>
<comment type="caution">
    <text evidence="1">The sequence shown here is derived from an EMBL/GenBank/DDBJ whole genome shotgun (WGS) entry which is preliminary data.</text>
</comment>
<name>A0A1U7LME6_NEOID</name>
<evidence type="ECO:0000313" key="2">
    <source>
        <dbReference type="Proteomes" id="UP000186594"/>
    </source>
</evidence>
<reference evidence="1 2" key="1">
    <citation type="submission" date="2016-04" db="EMBL/GenBank/DDBJ databases">
        <title>Evolutionary innovation and constraint leading to complex multicellularity in the Ascomycota.</title>
        <authorList>
            <person name="Cisse O."/>
            <person name="Nguyen A."/>
            <person name="Hewitt D.A."/>
            <person name="Jedd G."/>
            <person name="Stajich J.E."/>
        </authorList>
    </citation>
    <scope>NUCLEOTIDE SEQUENCE [LARGE SCALE GENOMIC DNA]</scope>
    <source>
        <strain evidence="1 2">DAH-3</strain>
    </source>
</reference>
<proteinExistence type="predicted"/>
<sequence>MNFLMAITKTHSYRKRNPHLKSLVLRTAAGSLAMLTTEMSNLTYIATLKETNPAWKFLACCSVDVAATAVVLHCLSSQASYG</sequence>
<accession>A0A1U7LME6</accession>
<dbReference type="AlphaFoldDB" id="A0A1U7LME6"/>
<protein>
    <submittedName>
        <fullName evidence="1">Uncharacterized protein</fullName>
    </submittedName>
</protein>
<dbReference type="EMBL" id="LXFE01001167">
    <property type="protein sequence ID" value="OLL23840.1"/>
    <property type="molecule type" value="Genomic_DNA"/>
</dbReference>
<dbReference type="Proteomes" id="UP000186594">
    <property type="component" value="Unassembled WGS sequence"/>
</dbReference>
<evidence type="ECO:0000313" key="1">
    <source>
        <dbReference type="EMBL" id="OLL23840.1"/>
    </source>
</evidence>